<keyword evidence="4" id="KW-0436">Ligase</keyword>
<dbReference type="InterPro" id="IPR000873">
    <property type="entry name" value="AMP-dep_synth/lig_dom"/>
</dbReference>
<dbReference type="RefSeq" id="WP_090304716.1">
    <property type="nucleotide sequence ID" value="NZ_FNFE01000002.1"/>
</dbReference>
<dbReference type="Pfam" id="PF00501">
    <property type="entry name" value="AMP-binding"/>
    <property type="match status" value="1"/>
</dbReference>
<dbReference type="Gene3D" id="3.40.50.12780">
    <property type="entry name" value="N-terminal domain of ligase-like"/>
    <property type="match status" value="1"/>
</dbReference>
<dbReference type="Pfam" id="PF14535">
    <property type="entry name" value="AMP-binding_C_2"/>
    <property type="match status" value="1"/>
</dbReference>
<dbReference type="PANTHER" id="PTHR43845">
    <property type="entry name" value="BLR5969 PROTEIN"/>
    <property type="match status" value="1"/>
</dbReference>
<feature type="compositionally biased region" description="Basic and acidic residues" evidence="1">
    <location>
        <begin position="66"/>
        <end position="75"/>
    </location>
</feature>
<gene>
    <name evidence="4" type="ORF">SAMN04515672_1821</name>
</gene>
<dbReference type="GO" id="GO:0016874">
    <property type="term" value="F:ligase activity"/>
    <property type="evidence" value="ECO:0007669"/>
    <property type="project" value="UniProtKB-KW"/>
</dbReference>
<evidence type="ECO:0000313" key="4">
    <source>
        <dbReference type="EMBL" id="SDJ91687.1"/>
    </source>
</evidence>
<dbReference type="EMBL" id="FNFE01000002">
    <property type="protein sequence ID" value="SDJ91687.1"/>
    <property type="molecule type" value="Genomic_DNA"/>
</dbReference>
<dbReference type="InterPro" id="IPR028154">
    <property type="entry name" value="AMP-dep_Lig_C"/>
</dbReference>
<name>A0A1G8XMK2_9EURY</name>
<dbReference type="InterPro" id="IPR042099">
    <property type="entry name" value="ANL_N_sf"/>
</dbReference>
<dbReference type="OrthoDB" id="37928at2157"/>
<organism evidence="4 5">
    <name type="scientific">Natronorubrum texcoconense</name>
    <dbReference type="NCBI Taxonomy" id="1095776"/>
    <lineage>
        <taxon>Archaea</taxon>
        <taxon>Methanobacteriati</taxon>
        <taxon>Methanobacteriota</taxon>
        <taxon>Stenosarchaea group</taxon>
        <taxon>Halobacteria</taxon>
        <taxon>Halobacteriales</taxon>
        <taxon>Natrialbaceae</taxon>
        <taxon>Natronorubrum</taxon>
    </lineage>
</organism>
<feature type="domain" description="AMP-dependent ligase C-terminal" evidence="3">
    <location>
        <begin position="362"/>
        <end position="453"/>
    </location>
</feature>
<dbReference type="PANTHER" id="PTHR43845:SF1">
    <property type="entry name" value="BLR5969 PROTEIN"/>
    <property type="match status" value="1"/>
</dbReference>
<feature type="compositionally biased region" description="Basic and acidic residues" evidence="1">
    <location>
        <begin position="84"/>
        <end position="93"/>
    </location>
</feature>
<dbReference type="Gene3D" id="3.30.300.30">
    <property type="match status" value="1"/>
</dbReference>
<dbReference type="AlphaFoldDB" id="A0A1G8XMK2"/>
<proteinExistence type="predicted"/>
<evidence type="ECO:0000313" key="5">
    <source>
        <dbReference type="Proteomes" id="UP000198882"/>
    </source>
</evidence>
<evidence type="ECO:0000259" key="2">
    <source>
        <dbReference type="Pfam" id="PF00501"/>
    </source>
</evidence>
<dbReference type="STRING" id="1095776.SAMN04515672_1821"/>
<dbReference type="SUPFAM" id="SSF56801">
    <property type="entry name" value="Acetyl-CoA synthetase-like"/>
    <property type="match status" value="1"/>
</dbReference>
<evidence type="ECO:0000256" key="1">
    <source>
        <dbReference type="SAM" id="MobiDB-lite"/>
    </source>
</evidence>
<feature type="domain" description="AMP-dependent synthetase/ligase" evidence="2">
    <location>
        <begin position="107"/>
        <end position="309"/>
    </location>
</feature>
<dbReference type="InterPro" id="IPR045851">
    <property type="entry name" value="AMP-bd_C_sf"/>
</dbReference>
<accession>A0A1G8XMK2</accession>
<reference evidence="5" key="1">
    <citation type="submission" date="2016-10" db="EMBL/GenBank/DDBJ databases">
        <authorList>
            <person name="Varghese N."/>
            <person name="Submissions S."/>
        </authorList>
    </citation>
    <scope>NUCLEOTIDE SEQUENCE [LARGE SCALE GENOMIC DNA]</scope>
    <source>
        <strain evidence="5">B4,CECT 8067,JCM 17497</strain>
    </source>
</reference>
<feature type="region of interest" description="Disordered" evidence="1">
    <location>
        <begin position="59"/>
        <end position="100"/>
    </location>
</feature>
<protein>
    <submittedName>
        <fullName evidence="4">Phenylacetate-CoA ligase</fullName>
    </submittedName>
</protein>
<sequence>MADMWNPLLERMPRDRLERRQIRKFRAQAVYVYENVPVFRRKLDRAGIAPEEIDSFEDIRAVPTTTKDELRRAQETSEDGSEGSAERTDRPTEAEPTPYGELLAVEPTAVREYHQTSGTSGTPLRQADSGRDWEWWSDCWATVLWSQGIRPDDRVFFPFSYNVFVAFWAAHYACERIGAEVVPGGNLSSVERVELMDDLEATVFMTTPTYALRLGEVAEQEGIDPAATSIERIVCAGEPGASVPGTKAKLEDRWGATVHDHAGATETGAWGYSCEGDSLGLHFNEAQFLIEVVDDDGVPVEPGETGTLIATPLDRHAQPYLRFEQRDRVRLEEPSACDCGRTFRLADGGVLGRDDDFTTVNGVLLSPTAVEDVVRQHDGVADEYKIVIDHHDEKESDVVTLITEANTQDVETVRTELRHRLKQACGLSFRITLRERGALERPELKADRVVDQRVNHV</sequence>
<dbReference type="Proteomes" id="UP000198882">
    <property type="component" value="Unassembled WGS sequence"/>
</dbReference>
<keyword evidence="5" id="KW-1185">Reference proteome</keyword>
<evidence type="ECO:0000259" key="3">
    <source>
        <dbReference type="Pfam" id="PF14535"/>
    </source>
</evidence>